<keyword evidence="1" id="KW-0732">Signal</keyword>
<proteinExistence type="predicted"/>
<sequence length="280" mass="30138">MTALCFNSSRACLASLSCATLLAAAPAAPAAPAAFAQSSAQEGGAPTDAAAAEVSPHTFTANVTLASEYRYRGLMQSNRRPAIQGGFDYAHSSGFYVGNWNSSISWLGDSNPKVSAPIEMDFYGGFKNTVTLAGLEWNYDAGVLQYYYPGDYPTGFTRPYTTELYVGAGAGPVFFKYSQALTNLFGFADSKYSYYADLSANVPLNFWDLTLNAHVGYQNVKHVNSASYTDWKLGLTKDLGKGFALAIAYIDTNAHKSVYTNSYGRYVGKATAFASLTKTF</sequence>
<dbReference type="PATRIC" id="fig|1127483.3.peg.1891"/>
<evidence type="ECO:0000313" key="2">
    <source>
        <dbReference type="EMBL" id="EHP43365.1"/>
    </source>
</evidence>
<reference evidence="2 3" key="1">
    <citation type="journal article" date="2012" name="J. Bacteriol.">
        <title>De Novo Genome Project of Cupriavidus basilensis OR16.</title>
        <authorList>
            <person name="Cserhati M."/>
            <person name="Kriszt B."/>
            <person name="Szoboszlay S."/>
            <person name="Toth A."/>
            <person name="Szabo I."/>
            <person name="Tancsics A."/>
            <person name="Nagy I."/>
            <person name="Horvath B."/>
            <person name="Nagy I."/>
            <person name="Kukolya J."/>
        </authorList>
    </citation>
    <scope>NUCLEOTIDE SEQUENCE [LARGE SCALE GENOMIC DNA]</scope>
    <source>
        <strain evidence="2 3">OR16</strain>
    </source>
</reference>
<dbReference type="InterPro" id="IPR010239">
    <property type="entry name" value="CHP02001"/>
</dbReference>
<evidence type="ECO:0000313" key="3">
    <source>
        <dbReference type="Proteomes" id="UP000005808"/>
    </source>
</evidence>
<name>H1S2G3_9BURK</name>
<dbReference type="Pfam" id="PF09694">
    <property type="entry name" value="Gcw_chp"/>
    <property type="match status" value="1"/>
</dbReference>
<comment type="caution">
    <text evidence="2">The sequence shown here is derived from an EMBL/GenBank/DDBJ whole genome shotgun (WGS) entry which is preliminary data.</text>
</comment>
<evidence type="ECO:0000256" key="1">
    <source>
        <dbReference type="SAM" id="SignalP"/>
    </source>
</evidence>
<protein>
    <submittedName>
        <fullName evidence="2">Uncharacterized protein</fullName>
    </submittedName>
</protein>
<dbReference type="EMBL" id="AHJE01000020">
    <property type="protein sequence ID" value="EHP43365.1"/>
    <property type="molecule type" value="Genomic_DNA"/>
</dbReference>
<dbReference type="NCBIfam" id="TIGR02001">
    <property type="entry name" value="gcw_chp"/>
    <property type="match status" value="1"/>
</dbReference>
<feature type="chain" id="PRO_5003555019" evidence="1">
    <location>
        <begin position="31"/>
        <end position="280"/>
    </location>
</feature>
<dbReference type="Proteomes" id="UP000005808">
    <property type="component" value="Unassembled WGS sequence"/>
</dbReference>
<organism evidence="2 3">
    <name type="scientific">Cupriavidus basilensis OR16</name>
    <dbReference type="NCBI Taxonomy" id="1127483"/>
    <lineage>
        <taxon>Bacteria</taxon>
        <taxon>Pseudomonadati</taxon>
        <taxon>Pseudomonadota</taxon>
        <taxon>Betaproteobacteria</taxon>
        <taxon>Burkholderiales</taxon>
        <taxon>Burkholderiaceae</taxon>
        <taxon>Cupriavidus</taxon>
    </lineage>
</organism>
<dbReference type="RefSeq" id="WP_006157596.1">
    <property type="nucleotide sequence ID" value="NZ_AHJE01000020.1"/>
</dbReference>
<dbReference type="AlphaFoldDB" id="H1S2G3"/>
<feature type="signal peptide" evidence="1">
    <location>
        <begin position="1"/>
        <end position="30"/>
    </location>
</feature>
<gene>
    <name evidence="2" type="ORF">OR16_09469</name>
</gene>
<accession>H1S2G3</accession>